<evidence type="ECO:0000313" key="6">
    <source>
        <dbReference type="Proteomes" id="UP000005801"/>
    </source>
</evidence>
<dbReference type="AlphaFoldDB" id="A6GK41"/>
<evidence type="ECO:0000256" key="2">
    <source>
        <dbReference type="SAM" id="MobiDB-lite"/>
    </source>
</evidence>
<dbReference type="Gene3D" id="3.40.50.1820">
    <property type="entry name" value="alpha/beta hydrolase"/>
    <property type="match status" value="1"/>
</dbReference>
<dbReference type="SUPFAM" id="SSF53474">
    <property type="entry name" value="alpha/beta-Hydrolases"/>
    <property type="match status" value="1"/>
</dbReference>
<evidence type="ECO:0000259" key="4">
    <source>
        <dbReference type="Pfam" id="PF00561"/>
    </source>
</evidence>
<dbReference type="RefSeq" id="WP_006977077.1">
    <property type="nucleotide sequence ID" value="NZ_ABCS01000178.1"/>
</dbReference>
<feature type="signal peptide" evidence="3">
    <location>
        <begin position="1"/>
        <end position="18"/>
    </location>
</feature>
<dbReference type="eggNOG" id="COG0596">
    <property type="taxonomic scope" value="Bacteria"/>
</dbReference>
<dbReference type="Pfam" id="PF00561">
    <property type="entry name" value="Abhydrolase_1"/>
    <property type="match status" value="1"/>
</dbReference>
<feature type="region of interest" description="Disordered" evidence="2">
    <location>
        <begin position="29"/>
        <end position="55"/>
    </location>
</feature>
<gene>
    <name evidence="5" type="ORF">PPSIR1_15485</name>
</gene>
<proteinExistence type="predicted"/>
<dbReference type="InterPro" id="IPR000073">
    <property type="entry name" value="AB_hydrolase_1"/>
</dbReference>
<evidence type="ECO:0000256" key="1">
    <source>
        <dbReference type="ARBA" id="ARBA00021843"/>
    </source>
</evidence>
<dbReference type="OrthoDB" id="613638at2"/>
<dbReference type="EMBL" id="ABCS01000178">
    <property type="protein sequence ID" value="EDM73769.1"/>
    <property type="molecule type" value="Genomic_DNA"/>
</dbReference>
<evidence type="ECO:0000313" key="5">
    <source>
        <dbReference type="EMBL" id="EDM73769.1"/>
    </source>
</evidence>
<feature type="compositionally biased region" description="Acidic residues" evidence="2">
    <location>
        <begin position="29"/>
        <end position="46"/>
    </location>
</feature>
<dbReference type="InterPro" id="IPR005944">
    <property type="entry name" value="Pro_iminopeptidase"/>
</dbReference>
<keyword evidence="3" id="KW-0732">Signal</keyword>
<accession>A6GK41</accession>
<dbReference type="GO" id="GO:0006508">
    <property type="term" value="P:proteolysis"/>
    <property type="evidence" value="ECO:0007669"/>
    <property type="project" value="InterPro"/>
</dbReference>
<keyword evidence="6" id="KW-1185">Reference proteome</keyword>
<reference evidence="5 6" key="1">
    <citation type="submission" date="2007-06" db="EMBL/GenBank/DDBJ databases">
        <authorList>
            <person name="Shimkets L."/>
            <person name="Ferriera S."/>
            <person name="Johnson J."/>
            <person name="Kravitz S."/>
            <person name="Beeson K."/>
            <person name="Sutton G."/>
            <person name="Rogers Y.-H."/>
            <person name="Friedman R."/>
            <person name="Frazier M."/>
            <person name="Venter J.C."/>
        </authorList>
    </citation>
    <scope>NUCLEOTIDE SEQUENCE [LARGE SCALE GENOMIC DNA]</scope>
    <source>
        <strain evidence="5 6">SIR-1</strain>
    </source>
</reference>
<sequence length="503" mass="52996">MRVPSTAALALATFAAFAVTACGDDGDVGDDELGDAGTETEGEPAYESELRDRNCPFSSPPGRSADCYTLFVPVDREDLQAGAVALPVAVLHPAGEPSRPPTLYLHGGPGGDAFDNAAAFFDNPEAEDGDFIVFDQRGGGEALPNLDCPEVEAAWIQTFTTVAGPAEELAVFDAAHAACRDRLAAETKLSAFNSASNADDIEDLRLALGHEQWNLFGVSYGTRVALEVMRRHPEGIRAVVLDSVYPPQAAGVGWMRGNAETAIDRLIDGCLEEEFCAASFPELEANWEDALANLDAEPFTTSVTDTMGVPHELSITSSDLYAGLFNALYDAELIPLVPLLIFQAGQGNLGFLEDLAAQSLPLLTALAEGARLSIDCVDGGALLDAAELDEAYAANPVHATLYAGFALPHCATWGVEGGPVEATEAVVSDIPTLILAGEFDPVTPVSQAEQAAETLGDAELYEFPGLGHAVTFASGCAASMAQEFTRELSVDPTCWMMLPQDTF</sequence>
<organism evidence="5 6">
    <name type="scientific">Plesiocystis pacifica SIR-1</name>
    <dbReference type="NCBI Taxonomy" id="391625"/>
    <lineage>
        <taxon>Bacteria</taxon>
        <taxon>Pseudomonadati</taxon>
        <taxon>Myxococcota</taxon>
        <taxon>Polyangia</taxon>
        <taxon>Nannocystales</taxon>
        <taxon>Nannocystaceae</taxon>
        <taxon>Plesiocystis</taxon>
    </lineage>
</organism>
<evidence type="ECO:0000256" key="3">
    <source>
        <dbReference type="SAM" id="SignalP"/>
    </source>
</evidence>
<dbReference type="InterPro" id="IPR029058">
    <property type="entry name" value="AB_hydrolase_fold"/>
</dbReference>
<comment type="caution">
    <text evidence="5">The sequence shown here is derived from an EMBL/GenBank/DDBJ whole genome shotgun (WGS) entry which is preliminary data.</text>
</comment>
<protein>
    <recommendedName>
        <fullName evidence="1">Proline iminopeptidase</fullName>
    </recommendedName>
</protein>
<dbReference type="Proteomes" id="UP000005801">
    <property type="component" value="Unassembled WGS sequence"/>
</dbReference>
<dbReference type="STRING" id="391625.PPSIR1_15485"/>
<dbReference type="PANTHER" id="PTHR43722">
    <property type="entry name" value="PROLINE IMINOPEPTIDASE"/>
    <property type="match status" value="1"/>
</dbReference>
<feature type="chain" id="PRO_5002694089" description="Proline iminopeptidase" evidence="3">
    <location>
        <begin position="19"/>
        <end position="503"/>
    </location>
</feature>
<dbReference type="GO" id="GO:0004177">
    <property type="term" value="F:aminopeptidase activity"/>
    <property type="evidence" value="ECO:0007669"/>
    <property type="project" value="UniProtKB-EC"/>
</dbReference>
<dbReference type="GO" id="GO:0005737">
    <property type="term" value="C:cytoplasm"/>
    <property type="evidence" value="ECO:0007669"/>
    <property type="project" value="InterPro"/>
</dbReference>
<dbReference type="PROSITE" id="PS51257">
    <property type="entry name" value="PROKAR_LIPOPROTEIN"/>
    <property type="match status" value="1"/>
</dbReference>
<feature type="domain" description="AB hydrolase-1" evidence="4">
    <location>
        <begin position="103"/>
        <end position="470"/>
    </location>
</feature>
<dbReference type="PANTHER" id="PTHR43722:SF1">
    <property type="entry name" value="PROLINE IMINOPEPTIDASE"/>
    <property type="match status" value="1"/>
</dbReference>
<name>A6GK41_9BACT</name>